<dbReference type="InterPro" id="IPR017853">
    <property type="entry name" value="GH"/>
</dbReference>
<dbReference type="SUPFAM" id="SSF51445">
    <property type="entry name" value="(Trans)glycosidases"/>
    <property type="match status" value="1"/>
</dbReference>
<dbReference type="InterPro" id="IPR001764">
    <property type="entry name" value="Glyco_hydro_3_N"/>
</dbReference>
<dbReference type="PANTHER" id="PTHR30620:SF101">
    <property type="entry name" value="BETA-GLUCOSIDASE BOGH3B-LIKE"/>
    <property type="match status" value="1"/>
</dbReference>
<dbReference type="Gene3D" id="3.20.20.300">
    <property type="entry name" value="Glycoside hydrolase, family 3, N-terminal domain"/>
    <property type="match status" value="1"/>
</dbReference>
<sequence>MASYSSLNGVKMHADRAMLTDFLKDTLHFRGFVISDWEGIDRITSPPHANYPYSIETSINAGVDMVIVPYNYPEFLNDLTDLVNKKAIPMSRIDDAVRRILRVKFSMGLFENPLK</sequence>
<evidence type="ECO:0000259" key="2">
    <source>
        <dbReference type="Pfam" id="PF00933"/>
    </source>
</evidence>
<dbReference type="InterPro" id="IPR051915">
    <property type="entry name" value="Cellulose_Degrad_GH3"/>
</dbReference>
<evidence type="ECO:0000313" key="4">
    <source>
        <dbReference type="Proteomes" id="UP000554482"/>
    </source>
</evidence>
<dbReference type="Proteomes" id="UP000554482">
    <property type="component" value="Unassembled WGS sequence"/>
</dbReference>
<keyword evidence="4" id="KW-1185">Reference proteome</keyword>
<dbReference type="PANTHER" id="PTHR30620">
    <property type="entry name" value="PERIPLASMIC BETA-GLUCOSIDASE-RELATED"/>
    <property type="match status" value="1"/>
</dbReference>
<keyword evidence="1" id="KW-0378">Hydrolase</keyword>
<dbReference type="InterPro" id="IPR036962">
    <property type="entry name" value="Glyco_hydro_3_N_sf"/>
</dbReference>
<dbReference type="EMBL" id="JABWDY010031605">
    <property type="protein sequence ID" value="KAF5184783.1"/>
    <property type="molecule type" value="Genomic_DNA"/>
</dbReference>
<dbReference type="Pfam" id="PF00933">
    <property type="entry name" value="Glyco_hydro_3"/>
    <property type="match status" value="1"/>
</dbReference>
<name>A0A7J6VIN0_THATH</name>
<dbReference type="AlphaFoldDB" id="A0A7J6VIN0"/>
<proteinExistence type="predicted"/>
<reference evidence="3 4" key="1">
    <citation type="submission" date="2020-06" db="EMBL/GenBank/DDBJ databases">
        <title>Transcriptomic and genomic resources for Thalictrum thalictroides and T. hernandezii: Facilitating candidate gene discovery in an emerging model plant lineage.</title>
        <authorList>
            <person name="Arias T."/>
            <person name="Riano-Pachon D.M."/>
            <person name="Di Stilio V.S."/>
        </authorList>
    </citation>
    <scope>NUCLEOTIDE SEQUENCE [LARGE SCALE GENOMIC DNA]</scope>
    <source>
        <strain evidence="4">cv. WT478/WT964</strain>
        <tissue evidence="3">Leaves</tissue>
    </source>
</reference>
<evidence type="ECO:0000313" key="3">
    <source>
        <dbReference type="EMBL" id="KAF5184783.1"/>
    </source>
</evidence>
<dbReference type="GO" id="GO:0009251">
    <property type="term" value="P:glucan catabolic process"/>
    <property type="evidence" value="ECO:0007669"/>
    <property type="project" value="TreeGrafter"/>
</dbReference>
<gene>
    <name evidence="3" type="ORF">FRX31_025629</name>
</gene>
<accession>A0A7J6VIN0</accession>
<evidence type="ECO:0000256" key="1">
    <source>
        <dbReference type="ARBA" id="ARBA00022801"/>
    </source>
</evidence>
<dbReference type="GO" id="GO:0008422">
    <property type="term" value="F:beta-glucosidase activity"/>
    <property type="evidence" value="ECO:0007669"/>
    <property type="project" value="TreeGrafter"/>
</dbReference>
<protein>
    <submittedName>
        <fullName evidence="3">Beta-glucosidase bogh3b</fullName>
    </submittedName>
</protein>
<dbReference type="OrthoDB" id="47059at2759"/>
<comment type="caution">
    <text evidence="3">The sequence shown here is derived from an EMBL/GenBank/DDBJ whole genome shotgun (WGS) entry which is preliminary data.</text>
</comment>
<organism evidence="3 4">
    <name type="scientific">Thalictrum thalictroides</name>
    <name type="common">Rue-anemone</name>
    <name type="synonym">Anemone thalictroides</name>
    <dbReference type="NCBI Taxonomy" id="46969"/>
    <lineage>
        <taxon>Eukaryota</taxon>
        <taxon>Viridiplantae</taxon>
        <taxon>Streptophyta</taxon>
        <taxon>Embryophyta</taxon>
        <taxon>Tracheophyta</taxon>
        <taxon>Spermatophyta</taxon>
        <taxon>Magnoliopsida</taxon>
        <taxon>Ranunculales</taxon>
        <taxon>Ranunculaceae</taxon>
        <taxon>Thalictroideae</taxon>
        <taxon>Thalictrum</taxon>
    </lineage>
</organism>
<feature type="domain" description="Glycoside hydrolase family 3 N-terminal" evidence="2">
    <location>
        <begin position="1"/>
        <end position="103"/>
    </location>
</feature>